<dbReference type="InParanoid" id="A0A6P5JX54"/>
<dbReference type="GO" id="GO:0005637">
    <property type="term" value="C:nuclear inner membrane"/>
    <property type="evidence" value="ECO:0007669"/>
    <property type="project" value="UniProtKB-SubCell"/>
</dbReference>
<feature type="compositionally biased region" description="Polar residues" evidence="7">
    <location>
        <begin position="34"/>
        <end position="43"/>
    </location>
</feature>
<keyword evidence="10" id="KW-1185">Reference proteome</keyword>
<dbReference type="FunFam" id="2.60.120.260:FF:000009">
    <property type="entry name" value="SUN domain-containing protein 1 isoform X1"/>
    <property type="match status" value="1"/>
</dbReference>
<dbReference type="CDD" id="cd21438">
    <property type="entry name" value="SUN2_cc1"/>
    <property type="match status" value="1"/>
</dbReference>
<dbReference type="Proteomes" id="UP000515140">
    <property type="component" value="Unplaced"/>
</dbReference>
<keyword evidence="3 6" id="KW-0175">Coiled coil</keyword>
<comment type="subcellular location">
    <subcellularLocation>
        <location evidence="5">Nucleus inner membrane</location>
        <topology evidence="5">Single-pass type II membrane protein</topology>
    </subcellularLocation>
</comment>
<dbReference type="AlphaFoldDB" id="A0A6P5JX54"/>
<gene>
    <name evidence="11" type="primary">LOC110204215</name>
</gene>
<keyword evidence="1 8" id="KW-0812">Transmembrane</keyword>
<dbReference type="PANTHER" id="PTHR12911:SF22">
    <property type="entry name" value="SUN DOMAIN-CONTAINING PROTEIN 2"/>
    <property type="match status" value="1"/>
</dbReference>
<dbReference type="Pfam" id="PF18580">
    <property type="entry name" value="HTH_SUN2"/>
    <property type="match status" value="1"/>
</dbReference>
<evidence type="ECO:0000256" key="2">
    <source>
        <dbReference type="ARBA" id="ARBA00022989"/>
    </source>
</evidence>
<dbReference type="InterPro" id="IPR045119">
    <property type="entry name" value="SUN1-5"/>
</dbReference>
<keyword evidence="4 8" id="KW-0472">Membrane</keyword>
<dbReference type="InterPro" id="IPR012919">
    <property type="entry name" value="SUN_dom"/>
</dbReference>
<accession>A0A6P5JX54</accession>
<evidence type="ECO:0000256" key="3">
    <source>
        <dbReference type="ARBA" id="ARBA00023054"/>
    </source>
</evidence>
<dbReference type="InterPro" id="IPR040994">
    <property type="entry name" value="Sun_CC2"/>
</dbReference>
<feature type="region of interest" description="Disordered" evidence="7">
    <location>
        <begin position="15"/>
        <end position="44"/>
    </location>
</feature>
<feature type="transmembrane region" description="Helical" evidence="8">
    <location>
        <begin position="129"/>
        <end position="150"/>
    </location>
</feature>
<evidence type="ECO:0000256" key="5">
    <source>
        <dbReference type="ARBA" id="ARBA00037816"/>
    </source>
</evidence>
<feature type="domain" description="SUN" evidence="9">
    <location>
        <begin position="352"/>
        <end position="516"/>
    </location>
</feature>
<dbReference type="PROSITE" id="PS51469">
    <property type="entry name" value="SUN"/>
    <property type="match status" value="1"/>
</dbReference>
<feature type="compositionally biased region" description="Low complexity" evidence="7">
    <location>
        <begin position="20"/>
        <end position="33"/>
    </location>
</feature>
<evidence type="ECO:0000256" key="7">
    <source>
        <dbReference type="SAM" id="MobiDB-lite"/>
    </source>
</evidence>
<evidence type="ECO:0000256" key="8">
    <source>
        <dbReference type="SAM" id="Phobius"/>
    </source>
</evidence>
<evidence type="ECO:0000256" key="4">
    <source>
        <dbReference type="ARBA" id="ARBA00023136"/>
    </source>
</evidence>
<dbReference type="GeneID" id="110204215"/>
<evidence type="ECO:0000313" key="10">
    <source>
        <dbReference type="Proteomes" id="UP000515140"/>
    </source>
</evidence>
<dbReference type="PANTHER" id="PTHR12911">
    <property type="entry name" value="SAD1/UNC-84-LIKE PROTEIN-RELATED"/>
    <property type="match status" value="1"/>
</dbReference>
<protein>
    <submittedName>
        <fullName evidence="11">LOW QUALITY PROTEIN: SUN domain-containing protein 2-like</fullName>
    </submittedName>
</protein>
<dbReference type="Pfam" id="PF07738">
    <property type="entry name" value="Sad1_UNC"/>
    <property type="match status" value="1"/>
</dbReference>
<dbReference type="KEGG" id="pcw:110204215"/>
<dbReference type="GO" id="GO:0043495">
    <property type="term" value="F:protein-membrane adaptor activity"/>
    <property type="evidence" value="ECO:0007669"/>
    <property type="project" value="TreeGrafter"/>
</dbReference>
<evidence type="ECO:0000256" key="1">
    <source>
        <dbReference type="ARBA" id="ARBA00022692"/>
    </source>
</evidence>
<feature type="coiled-coil region" evidence="6">
    <location>
        <begin position="216"/>
        <end position="243"/>
    </location>
</feature>
<organism evidence="10 11">
    <name type="scientific">Phascolarctos cinereus</name>
    <name type="common">Koala</name>
    <dbReference type="NCBI Taxonomy" id="38626"/>
    <lineage>
        <taxon>Eukaryota</taxon>
        <taxon>Metazoa</taxon>
        <taxon>Chordata</taxon>
        <taxon>Craniata</taxon>
        <taxon>Vertebrata</taxon>
        <taxon>Euteleostomi</taxon>
        <taxon>Mammalia</taxon>
        <taxon>Metatheria</taxon>
        <taxon>Diprotodontia</taxon>
        <taxon>Phascolarctidae</taxon>
        <taxon>Phascolarctos</taxon>
    </lineage>
</organism>
<evidence type="ECO:0000256" key="6">
    <source>
        <dbReference type="SAM" id="Coils"/>
    </source>
</evidence>
<proteinExistence type="predicted"/>
<reference evidence="11" key="1">
    <citation type="submission" date="2025-08" db="UniProtKB">
        <authorList>
            <consortium name="RefSeq"/>
        </authorList>
    </citation>
    <scope>IDENTIFICATION</scope>
    <source>
        <tissue evidence="11">Spleen</tissue>
    </source>
</reference>
<sequence>MSRRSERLRLRYQALVDGQSSSSSSSSSSRGSSQVAGQHTNFTEGPLRTVRRKSSMVRSLSPGLSPAPHLLTGVTGWESPGSTSGYFSEDDGAAFQWRLKTTWHCVTTAASLQDFFLSIRKFCTRKKGLVFVLGLLLLMASLAYGAWYFYPYGLQTLPPAVLSWWAAKGSGRTEDRWESGQSPSYFQELESGVVHKTSEWHSSSQEGFVETRPKRMGSLEAQLVGLRQELVALSQSQAEVEKESHLGPEKMVALRNEVESKVPGWIQQVLHLKLGDVQAQLRDLEHRLLRYMTEEQDKCAGKVAAILRLSLVKEGVTSGVTKEKVHQIVEQALKKYSADRIGLVDYALESSGASIVSRRSSPTYGMRTEWSGHFTLFGIPLWRYFQSPRLILQPDVYPGNCWAFRGHQGFVVVRLSARIQLTAITLEHVPKALSPTADIPSAPKDFVILGLNEDSQADGVALGQFTYDNAGEAIQTFHLEGNDTAPYQLVELRILSNWGHPDYTCIYRFRVHGKPAT</sequence>
<dbReference type="Gene3D" id="2.60.120.260">
    <property type="entry name" value="Galactose-binding domain-like"/>
    <property type="match status" value="1"/>
</dbReference>
<keyword evidence="2 8" id="KW-1133">Transmembrane helix</keyword>
<dbReference type="RefSeq" id="XP_020836154.1">
    <property type="nucleotide sequence ID" value="XM_020980495.1"/>
</dbReference>
<evidence type="ECO:0000313" key="11">
    <source>
        <dbReference type="RefSeq" id="XP_020836154.1"/>
    </source>
</evidence>
<name>A0A6P5JX54_PHACI</name>
<evidence type="ECO:0000259" key="9">
    <source>
        <dbReference type="PROSITE" id="PS51469"/>
    </source>
</evidence>
<dbReference type="GO" id="GO:0034993">
    <property type="term" value="C:meiotic nuclear membrane microtubule tethering complex"/>
    <property type="evidence" value="ECO:0007669"/>
    <property type="project" value="TreeGrafter"/>
</dbReference>